<sequence>MEEGQGPHLRLTPSGPGRAPHARARYPTRSTAPPRSAKPHRPTRLAPGCSPATHRFRRAKPACRAYPARRPPPRPLPPPPAFRRRLRSAAACAPPLPPPPGPAAALPPLPPGPAAGAARICRRCRPDLARRVIASARTRPELSVPRGRMEAGGRRPRRRTGSVSVGLSVVTPAQRPDLLLPALDLGVYVEPNVWGEHDLGFRA</sequence>
<name>A0ABN0TMK8_9PSEU</name>
<feature type="region of interest" description="Disordered" evidence="1">
    <location>
        <begin position="136"/>
        <end position="168"/>
    </location>
</feature>
<accession>A0ABN0TMK8</accession>
<evidence type="ECO:0000256" key="1">
    <source>
        <dbReference type="SAM" id="MobiDB-lite"/>
    </source>
</evidence>
<gene>
    <name evidence="2" type="ORF">GCM10010492_24580</name>
</gene>
<dbReference type="EMBL" id="BAAABU010000004">
    <property type="protein sequence ID" value="GAA0225460.1"/>
    <property type="molecule type" value="Genomic_DNA"/>
</dbReference>
<feature type="compositionally biased region" description="Pro residues" evidence="1">
    <location>
        <begin position="94"/>
        <end position="110"/>
    </location>
</feature>
<feature type="compositionally biased region" description="Pro residues" evidence="1">
    <location>
        <begin position="69"/>
        <end position="81"/>
    </location>
</feature>
<comment type="caution">
    <text evidence="2">The sequence shown here is derived from an EMBL/GenBank/DDBJ whole genome shotgun (WGS) entry which is preliminary data.</text>
</comment>
<feature type="region of interest" description="Disordered" evidence="1">
    <location>
        <begin position="63"/>
        <end position="82"/>
    </location>
</feature>
<organism evidence="2 3">
    <name type="scientific">Saccharothrix mutabilis subsp. mutabilis</name>
    <dbReference type="NCBI Taxonomy" id="66855"/>
    <lineage>
        <taxon>Bacteria</taxon>
        <taxon>Bacillati</taxon>
        <taxon>Actinomycetota</taxon>
        <taxon>Actinomycetes</taxon>
        <taxon>Pseudonocardiales</taxon>
        <taxon>Pseudonocardiaceae</taxon>
        <taxon>Saccharothrix</taxon>
    </lineage>
</organism>
<evidence type="ECO:0000313" key="3">
    <source>
        <dbReference type="Proteomes" id="UP001500416"/>
    </source>
</evidence>
<dbReference type="Proteomes" id="UP001500416">
    <property type="component" value="Unassembled WGS sequence"/>
</dbReference>
<keyword evidence="3" id="KW-1185">Reference proteome</keyword>
<proteinExistence type="predicted"/>
<feature type="region of interest" description="Disordered" evidence="1">
    <location>
        <begin position="1"/>
        <end position="58"/>
    </location>
</feature>
<feature type="region of interest" description="Disordered" evidence="1">
    <location>
        <begin position="91"/>
        <end position="110"/>
    </location>
</feature>
<evidence type="ECO:0000313" key="2">
    <source>
        <dbReference type="EMBL" id="GAA0225460.1"/>
    </source>
</evidence>
<protein>
    <submittedName>
        <fullName evidence="2">Uncharacterized protein</fullName>
    </submittedName>
</protein>
<reference evidence="2 3" key="1">
    <citation type="journal article" date="2019" name="Int. J. Syst. Evol. Microbiol.">
        <title>The Global Catalogue of Microorganisms (GCM) 10K type strain sequencing project: providing services to taxonomists for standard genome sequencing and annotation.</title>
        <authorList>
            <consortium name="The Broad Institute Genomics Platform"/>
            <consortium name="The Broad Institute Genome Sequencing Center for Infectious Disease"/>
            <person name="Wu L."/>
            <person name="Ma J."/>
        </authorList>
    </citation>
    <scope>NUCLEOTIDE SEQUENCE [LARGE SCALE GENOMIC DNA]</scope>
    <source>
        <strain evidence="2 3">JCM 3380</strain>
    </source>
</reference>